<feature type="transmembrane region" description="Helical" evidence="7">
    <location>
        <begin position="45"/>
        <end position="64"/>
    </location>
</feature>
<organism evidence="8 9">
    <name type="scientific">Fictibacillus iocasae</name>
    <dbReference type="NCBI Taxonomy" id="2715437"/>
    <lineage>
        <taxon>Bacteria</taxon>
        <taxon>Bacillati</taxon>
        <taxon>Bacillota</taxon>
        <taxon>Bacilli</taxon>
        <taxon>Bacillales</taxon>
        <taxon>Fictibacillaceae</taxon>
        <taxon>Fictibacillus</taxon>
    </lineage>
</organism>
<evidence type="ECO:0000256" key="7">
    <source>
        <dbReference type="SAM" id="Phobius"/>
    </source>
</evidence>
<dbReference type="Pfam" id="PF03994">
    <property type="entry name" value="DUF350"/>
    <property type="match status" value="1"/>
</dbReference>
<dbReference type="InterPro" id="IPR007140">
    <property type="entry name" value="DUF350"/>
</dbReference>
<keyword evidence="5 7" id="KW-1133">Transmembrane helix</keyword>
<feature type="transmembrane region" description="Helical" evidence="7">
    <location>
        <begin position="6"/>
        <end position="24"/>
    </location>
</feature>
<keyword evidence="3" id="KW-1003">Cell membrane</keyword>
<evidence type="ECO:0000313" key="9">
    <source>
        <dbReference type="Proteomes" id="UP001596549"/>
    </source>
</evidence>
<reference evidence="9" key="1">
    <citation type="journal article" date="2019" name="Int. J. Syst. Evol. Microbiol.">
        <title>The Global Catalogue of Microorganisms (GCM) 10K type strain sequencing project: providing services to taxonomists for standard genome sequencing and annotation.</title>
        <authorList>
            <consortium name="The Broad Institute Genomics Platform"/>
            <consortium name="The Broad Institute Genome Sequencing Center for Infectious Disease"/>
            <person name="Wu L."/>
            <person name="Ma J."/>
        </authorList>
    </citation>
    <scope>NUCLEOTIDE SEQUENCE [LARGE SCALE GENOMIC DNA]</scope>
    <source>
        <strain evidence="9">NBRC 106396</strain>
    </source>
</reference>
<dbReference type="PANTHER" id="PTHR40043:SF1">
    <property type="entry name" value="UPF0719 INNER MEMBRANE PROTEIN YJFL"/>
    <property type="match status" value="1"/>
</dbReference>
<evidence type="ECO:0000256" key="5">
    <source>
        <dbReference type="ARBA" id="ARBA00022989"/>
    </source>
</evidence>
<sequence length="128" mass="13664">MLNFLLYAATGLGLLMVGFVMFEMTTKVKELKLISQGNTAAALSIGGRLFGLAFVIGSSIANSVNIVDMLIWGAIGIVAQVIAFYIAEVLILRIKISRAVEENNTAVGVILLLLSLSVGWVIAQCLTY</sequence>
<evidence type="ECO:0000256" key="2">
    <source>
        <dbReference type="ARBA" id="ARBA00005779"/>
    </source>
</evidence>
<feature type="transmembrane region" description="Helical" evidence="7">
    <location>
        <begin position="70"/>
        <end position="92"/>
    </location>
</feature>
<keyword evidence="4 7" id="KW-0812">Transmembrane</keyword>
<dbReference type="PANTHER" id="PTHR40043">
    <property type="entry name" value="UPF0719 INNER MEMBRANE PROTEIN YJFL"/>
    <property type="match status" value="1"/>
</dbReference>
<protein>
    <submittedName>
        <fullName evidence="8">DUF350 domain-containing protein</fullName>
    </submittedName>
</protein>
<dbReference type="Proteomes" id="UP001596549">
    <property type="component" value="Unassembled WGS sequence"/>
</dbReference>
<proteinExistence type="inferred from homology"/>
<comment type="subcellular location">
    <subcellularLocation>
        <location evidence="1">Cell membrane</location>
        <topology evidence="1">Multi-pass membrane protein</topology>
    </subcellularLocation>
</comment>
<dbReference type="EMBL" id="JBHTCP010000052">
    <property type="protein sequence ID" value="MFC7373448.1"/>
    <property type="molecule type" value="Genomic_DNA"/>
</dbReference>
<evidence type="ECO:0000256" key="3">
    <source>
        <dbReference type="ARBA" id="ARBA00022475"/>
    </source>
</evidence>
<keyword evidence="9" id="KW-1185">Reference proteome</keyword>
<evidence type="ECO:0000313" key="8">
    <source>
        <dbReference type="EMBL" id="MFC7373448.1"/>
    </source>
</evidence>
<accession>A0ABW2NWV9</accession>
<comment type="caution">
    <text evidence="8">The sequence shown here is derived from an EMBL/GenBank/DDBJ whole genome shotgun (WGS) entry which is preliminary data.</text>
</comment>
<evidence type="ECO:0000256" key="4">
    <source>
        <dbReference type="ARBA" id="ARBA00022692"/>
    </source>
</evidence>
<evidence type="ECO:0000256" key="1">
    <source>
        <dbReference type="ARBA" id="ARBA00004651"/>
    </source>
</evidence>
<gene>
    <name evidence="8" type="ORF">ACFQPF_17545</name>
</gene>
<feature type="transmembrane region" description="Helical" evidence="7">
    <location>
        <begin position="104"/>
        <end position="123"/>
    </location>
</feature>
<name>A0ABW2NWV9_9BACL</name>
<evidence type="ECO:0000256" key="6">
    <source>
        <dbReference type="ARBA" id="ARBA00023136"/>
    </source>
</evidence>
<keyword evidence="6 7" id="KW-0472">Membrane</keyword>
<comment type="similarity">
    <text evidence="2">Belongs to the UPF0719 family.</text>
</comment>
<dbReference type="RefSeq" id="WP_379751761.1">
    <property type="nucleotide sequence ID" value="NZ_JBHTCP010000052.1"/>
</dbReference>